<gene>
    <name evidence="1" type="ORF">M378DRAFT_765576</name>
</gene>
<name>A0A0C2TPH4_AMAMK</name>
<organism evidence="1 2">
    <name type="scientific">Amanita muscaria (strain Koide BX008)</name>
    <dbReference type="NCBI Taxonomy" id="946122"/>
    <lineage>
        <taxon>Eukaryota</taxon>
        <taxon>Fungi</taxon>
        <taxon>Dikarya</taxon>
        <taxon>Basidiomycota</taxon>
        <taxon>Agaricomycotina</taxon>
        <taxon>Agaricomycetes</taxon>
        <taxon>Agaricomycetidae</taxon>
        <taxon>Agaricales</taxon>
        <taxon>Pluteineae</taxon>
        <taxon>Amanitaceae</taxon>
        <taxon>Amanita</taxon>
    </lineage>
</organism>
<dbReference type="HOGENOM" id="CLU_1354299_0_0_1"/>
<keyword evidence="2" id="KW-1185">Reference proteome</keyword>
<proteinExistence type="predicted"/>
<accession>A0A0C2TPH4</accession>
<dbReference type="Proteomes" id="UP000054549">
    <property type="component" value="Unassembled WGS sequence"/>
</dbReference>
<evidence type="ECO:0000313" key="1">
    <source>
        <dbReference type="EMBL" id="KIL69104.1"/>
    </source>
</evidence>
<dbReference type="AlphaFoldDB" id="A0A0C2TPH4"/>
<dbReference type="EMBL" id="KN818226">
    <property type="protein sequence ID" value="KIL69104.1"/>
    <property type="molecule type" value="Genomic_DNA"/>
</dbReference>
<evidence type="ECO:0000313" key="2">
    <source>
        <dbReference type="Proteomes" id="UP000054549"/>
    </source>
</evidence>
<sequence length="202" mass="22402">MLQHAVLLCLRHCHPSIHCCNILSSSFTVATPCRLHPFTVATPCRLHPLLQLNILSTVYLRRCNTHHCCNIPLSSLKFIHRCNTPSSPSAVATEHLVYGLPSPLQHPSHHLIYLHPLLQHSFVSVQTFTAATHRAVATSRHLHPLLQHPFVSVHCCNTPPSFHSSCLHPLLHHPGSCHLHSLLQHPVVSGSLFAVAISHPLL</sequence>
<protein>
    <submittedName>
        <fullName evidence="1">Uncharacterized protein</fullName>
    </submittedName>
</protein>
<dbReference type="InParanoid" id="A0A0C2TPH4"/>
<reference evidence="1 2" key="1">
    <citation type="submission" date="2014-04" db="EMBL/GenBank/DDBJ databases">
        <title>Evolutionary Origins and Diversification of the Mycorrhizal Mutualists.</title>
        <authorList>
            <consortium name="DOE Joint Genome Institute"/>
            <consortium name="Mycorrhizal Genomics Consortium"/>
            <person name="Kohler A."/>
            <person name="Kuo A."/>
            <person name="Nagy L.G."/>
            <person name="Floudas D."/>
            <person name="Copeland A."/>
            <person name="Barry K.W."/>
            <person name="Cichocki N."/>
            <person name="Veneault-Fourrey C."/>
            <person name="LaButti K."/>
            <person name="Lindquist E.A."/>
            <person name="Lipzen A."/>
            <person name="Lundell T."/>
            <person name="Morin E."/>
            <person name="Murat C."/>
            <person name="Riley R."/>
            <person name="Ohm R."/>
            <person name="Sun H."/>
            <person name="Tunlid A."/>
            <person name="Henrissat B."/>
            <person name="Grigoriev I.V."/>
            <person name="Hibbett D.S."/>
            <person name="Martin F."/>
        </authorList>
    </citation>
    <scope>NUCLEOTIDE SEQUENCE [LARGE SCALE GENOMIC DNA]</scope>
    <source>
        <strain evidence="1 2">Koide BX008</strain>
    </source>
</reference>